<reference evidence="5" key="1">
    <citation type="journal article" date="2019" name="bioRxiv">
        <title>The Genome of the Zebra Mussel, Dreissena polymorpha: A Resource for Invasive Species Research.</title>
        <authorList>
            <person name="McCartney M.A."/>
            <person name="Auch B."/>
            <person name="Kono T."/>
            <person name="Mallez S."/>
            <person name="Zhang Y."/>
            <person name="Obille A."/>
            <person name="Becker A."/>
            <person name="Abrahante J.E."/>
            <person name="Garbe J."/>
            <person name="Badalamenti J.P."/>
            <person name="Herman A."/>
            <person name="Mangelson H."/>
            <person name="Liachko I."/>
            <person name="Sullivan S."/>
            <person name="Sone E.D."/>
            <person name="Koren S."/>
            <person name="Silverstein K.A.T."/>
            <person name="Beckman K.B."/>
            <person name="Gohl D.M."/>
        </authorList>
    </citation>
    <scope>NUCLEOTIDE SEQUENCE</scope>
    <source>
        <strain evidence="5">Duluth1</strain>
        <tissue evidence="5">Whole animal</tissue>
    </source>
</reference>
<keyword evidence="2" id="KW-0677">Repeat</keyword>
<gene>
    <name evidence="5" type="ORF">DPMN_096259</name>
</gene>
<dbReference type="InterPro" id="IPR000210">
    <property type="entry name" value="BTB/POZ_dom"/>
</dbReference>
<comment type="caution">
    <text evidence="5">The sequence shown here is derived from an EMBL/GenBank/DDBJ whole genome shotgun (WGS) entry which is preliminary data.</text>
</comment>
<dbReference type="PROSITE" id="PS50097">
    <property type="entry name" value="BTB"/>
    <property type="match status" value="1"/>
</dbReference>
<dbReference type="EMBL" id="JAIWYP010000003">
    <property type="protein sequence ID" value="KAH3853727.1"/>
    <property type="molecule type" value="Genomic_DNA"/>
</dbReference>
<keyword evidence="6" id="KW-1185">Reference proteome</keyword>
<proteinExistence type="predicted"/>
<organism evidence="5 6">
    <name type="scientific">Dreissena polymorpha</name>
    <name type="common">Zebra mussel</name>
    <name type="synonym">Mytilus polymorpha</name>
    <dbReference type="NCBI Taxonomy" id="45954"/>
    <lineage>
        <taxon>Eukaryota</taxon>
        <taxon>Metazoa</taxon>
        <taxon>Spiralia</taxon>
        <taxon>Lophotrochozoa</taxon>
        <taxon>Mollusca</taxon>
        <taxon>Bivalvia</taxon>
        <taxon>Autobranchia</taxon>
        <taxon>Heteroconchia</taxon>
        <taxon>Euheterodonta</taxon>
        <taxon>Imparidentia</taxon>
        <taxon>Neoheterodontei</taxon>
        <taxon>Myida</taxon>
        <taxon>Dreissenoidea</taxon>
        <taxon>Dreissenidae</taxon>
        <taxon>Dreissena</taxon>
    </lineage>
</organism>
<protein>
    <recommendedName>
        <fullName evidence="4">BTB domain-containing protein</fullName>
    </recommendedName>
</protein>
<evidence type="ECO:0000256" key="2">
    <source>
        <dbReference type="ARBA" id="ARBA00022737"/>
    </source>
</evidence>
<feature type="region of interest" description="Disordered" evidence="3">
    <location>
        <begin position="279"/>
        <end position="307"/>
    </location>
</feature>
<feature type="compositionally biased region" description="Polar residues" evidence="3">
    <location>
        <begin position="286"/>
        <end position="304"/>
    </location>
</feature>
<dbReference type="SUPFAM" id="SSF54695">
    <property type="entry name" value="POZ domain"/>
    <property type="match status" value="1"/>
</dbReference>
<sequence>MVVYQAPAEHFSTTLHSINDLRKDESFCDVVLRVGHAEIKAHKCVLAAGSPYFRSLFLGQFTESSKSEIDLSQVTTDNISMELIINFIYSGEVDIDSENLGDIIKLSSFFLLEALRGFCADFMRENLCLKTCLTYFMYSADHGLNELEINAGLMIRARFHDCLIYEDETLNLTIDELMFIHGKHIMKHCSKSSLLQYLMKWVTKGKTEDHVKACLDILDALDKRSSEYKCSEIYSGLTEICLESLFSVVCVALKESGVQDKESLLSKFSHMLADFKPNRKLHTGDSKSNTAENTPGTSTGYSKQSPEKSKFLFSGCKAETELAVVTLTPKLCVIEDYRKQREESIFHHEVEPFRQPVFDICAYVPRTRTWYHLCELQEANTPEYLVDGAGYESRFLVMGDYAAFIDNRGDNIDLYNFQTKQWSAPSVEYYDLNFDMDFDDNFQANDVCFVLGKDDTKYMIVRMRLFSDHSFDQATEMYFRGYVLRDDGQSWDCIFVTPTKIRTNLSDNGGMPEMTARISKKSNELIVTHSTLDGGWNMVFVANLNDPFPSPITLKSEFIENQDEFRGVAILEDDDRFLIVSNGTKNCNSKVKILYEYKFNSKELIECKDTSKELVVSSMLGPYFEDDEEIEYPCLCELSASDGSSIWYMEGNMETVSSFVEITFGKNGTPSRTDHPPPPFACFTRAFAGQISKKHLTNAKQVSRFLFREKKVSSPEKSVSHFSRTQYSHYSS</sequence>
<reference evidence="5" key="2">
    <citation type="submission" date="2020-11" db="EMBL/GenBank/DDBJ databases">
        <authorList>
            <person name="McCartney M.A."/>
            <person name="Auch B."/>
            <person name="Kono T."/>
            <person name="Mallez S."/>
            <person name="Becker A."/>
            <person name="Gohl D.M."/>
            <person name="Silverstein K.A.T."/>
            <person name="Koren S."/>
            <person name="Bechman K.B."/>
            <person name="Herman A."/>
            <person name="Abrahante J.E."/>
            <person name="Garbe J."/>
        </authorList>
    </citation>
    <scope>NUCLEOTIDE SEQUENCE</scope>
    <source>
        <strain evidence="5">Duluth1</strain>
        <tissue evidence="5">Whole animal</tissue>
    </source>
</reference>
<accession>A0A9D4R4K5</accession>
<dbReference type="InterPro" id="IPR011333">
    <property type="entry name" value="SKP1/BTB/POZ_sf"/>
</dbReference>
<name>A0A9D4R4K5_DREPO</name>
<dbReference type="PANTHER" id="PTHR45632">
    <property type="entry name" value="LD33804P"/>
    <property type="match status" value="1"/>
</dbReference>
<dbReference type="Gene3D" id="3.30.710.10">
    <property type="entry name" value="Potassium Channel Kv1.1, Chain A"/>
    <property type="match status" value="1"/>
</dbReference>
<dbReference type="Pfam" id="PF00651">
    <property type="entry name" value="BTB"/>
    <property type="match status" value="1"/>
</dbReference>
<evidence type="ECO:0000259" key="4">
    <source>
        <dbReference type="PROSITE" id="PS50097"/>
    </source>
</evidence>
<dbReference type="PANTHER" id="PTHR45632:SF3">
    <property type="entry name" value="KELCH-LIKE PROTEIN 32"/>
    <property type="match status" value="1"/>
</dbReference>
<evidence type="ECO:0000256" key="1">
    <source>
        <dbReference type="ARBA" id="ARBA00022441"/>
    </source>
</evidence>
<dbReference type="SMART" id="SM00225">
    <property type="entry name" value="BTB"/>
    <property type="match status" value="1"/>
</dbReference>
<dbReference type="AlphaFoldDB" id="A0A9D4R4K5"/>
<keyword evidence="1" id="KW-0880">Kelch repeat</keyword>
<evidence type="ECO:0000256" key="3">
    <source>
        <dbReference type="SAM" id="MobiDB-lite"/>
    </source>
</evidence>
<dbReference type="Proteomes" id="UP000828390">
    <property type="component" value="Unassembled WGS sequence"/>
</dbReference>
<evidence type="ECO:0000313" key="5">
    <source>
        <dbReference type="EMBL" id="KAH3853727.1"/>
    </source>
</evidence>
<dbReference type="OrthoDB" id="10027872at2759"/>
<feature type="domain" description="BTB" evidence="4">
    <location>
        <begin position="28"/>
        <end position="97"/>
    </location>
</feature>
<evidence type="ECO:0000313" key="6">
    <source>
        <dbReference type="Proteomes" id="UP000828390"/>
    </source>
</evidence>